<organism evidence="3 4">
    <name type="scientific">Demequina mangrovi</name>
    <dbReference type="NCBI Taxonomy" id="1043493"/>
    <lineage>
        <taxon>Bacteria</taxon>
        <taxon>Bacillati</taxon>
        <taxon>Actinomycetota</taxon>
        <taxon>Actinomycetes</taxon>
        <taxon>Micrococcales</taxon>
        <taxon>Demequinaceae</taxon>
        <taxon>Demequina</taxon>
    </lineage>
</organism>
<gene>
    <name evidence="3" type="ORF">SAMN05421637_1645</name>
</gene>
<evidence type="ECO:0000313" key="3">
    <source>
        <dbReference type="EMBL" id="SEJ38246.1"/>
    </source>
</evidence>
<dbReference type="Proteomes" id="UP000183315">
    <property type="component" value="Unassembled WGS sequence"/>
</dbReference>
<name>A0A1H6YCN1_9MICO</name>
<dbReference type="NCBIfam" id="TIGR03930">
    <property type="entry name" value="WXG100_ESAT6"/>
    <property type="match status" value="1"/>
</dbReference>
<dbReference type="STRING" id="1043493.SAMN05421637_1645"/>
<dbReference type="SUPFAM" id="SSF140453">
    <property type="entry name" value="EsxAB dimer-like"/>
    <property type="match status" value="1"/>
</dbReference>
<proteinExistence type="inferred from homology"/>
<accession>A0A1H6YCN1</accession>
<sequence>MQYHVDAAEVSAASARAARSSDAIRAEVASLMAELTRLDASWRGGAASAFGDVREQWRGAQTHVESALDAITQALAHAARSYEEAEATASRLFAR</sequence>
<evidence type="ECO:0000256" key="1">
    <source>
        <dbReference type="RuleBase" id="RU362001"/>
    </source>
</evidence>
<dbReference type="RefSeq" id="WP_042213696.1">
    <property type="nucleotide sequence ID" value="NZ_BBLU01000004.1"/>
</dbReference>
<dbReference type="OrthoDB" id="4231069at2"/>
<reference evidence="4" key="1">
    <citation type="submission" date="2016-10" db="EMBL/GenBank/DDBJ databases">
        <authorList>
            <person name="Varghese N."/>
        </authorList>
    </citation>
    <scope>NUCLEOTIDE SEQUENCE [LARGE SCALE GENOMIC DNA]</scope>
    <source>
        <strain evidence="4">DSM 24868</strain>
    </source>
</reference>
<feature type="compositionally biased region" description="Low complexity" evidence="2">
    <location>
        <begin position="8"/>
        <end position="21"/>
    </location>
</feature>
<feature type="region of interest" description="Disordered" evidence="2">
    <location>
        <begin position="1"/>
        <end position="21"/>
    </location>
</feature>
<comment type="similarity">
    <text evidence="1">Belongs to the WXG100 family.</text>
</comment>
<dbReference type="Pfam" id="PF06013">
    <property type="entry name" value="WXG100"/>
    <property type="match status" value="1"/>
</dbReference>
<evidence type="ECO:0000313" key="4">
    <source>
        <dbReference type="Proteomes" id="UP000183315"/>
    </source>
</evidence>
<dbReference type="Gene3D" id="1.10.287.1060">
    <property type="entry name" value="ESAT-6-like"/>
    <property type="match status" value="1"/>
</dbReference>
<dbReference type="InterPro" id="IPR036689">
    <property type="entry name" value="ESAT-6-like_sf"/>
</dbReference>
<dbReference type="EMBL" id="FNZI01000003">
    <property type="protein sequence ID" value="SEJ38246.1"/>
    <property type="molecule type" value="Genomic_DNA"/>
</dbReference>
<dbReference type="AlphaFoldDB" id="A0A1H6YCN1"/>
<keyword evidence="4" id="KW-1185">Reference proteome</keyword>
<dbReference type="InterPro" id="IPR010310">
    <property type="entry name" value="T7SS_ESAT-6-like"/>
</dbReference>
<dbReference type="eggNOG" id="COG4842">
    <property type="taxonomic scope" value="Bacteria"/>
</dbReference>
<evidence type="ECO:0000256" key="2">
    <source>
        <dbReference type="SAM" id="MobiDB-lite"/>
    </source>
</evidence>
<protein>
    <recommendedName>
        <fullName evidence="1">ESAT-6-like protein</fullName>
    </recommendedName>
</protein>